<accession>A0A8D7ANB8</accession>
<organism evidence="2">
    <name type="scientific">Musa acuminata subsp. malaccensis</name>
    <name type="common">Wild banana</name>
    <name type="synonym">Musa malaccensis</name>
    <dbReference type="NCBI Taxonomy" id="214687"/>
    <lineage>
        <taxon>Eukaryota</taxon>
        <taxon>Viridiplantae</taxon>
        <taxon>Streptophyta</taxon>
        <taxon>Embryophyta</taxon>
        <taxon>Tracheophyta</taxon>
        <taxon>Spermatophyta</taxon>
        <taxon>Magnoliopsida</taxon>
        <taxon>Liliopsida</taxon>
        <taxon>Zingiberales</taxon>
        <taxon>Musaceae</taxon>
        <taxon>Musa</taxon>
    </lineage>
</organism>
<feature type="compositionally biased region" description="Low complexity" evidence="1">
    <location>
        <begin position="36"/>
        <end position="54"/>
    </location>
</feature>
<evidence type="ECO:0000313" key="2">
    <source>
        <dbReference type="EMBL" id="CAG1852414.1"/>
    </source>
</evidence>
<gene>
    <name evidence="2" type="ORF">GSMUA_306400.1</name>
</gene>
<protein>
    <submittedName>
        <fullName evidence="2">(wild Malaysian banana) hypothetical protein</fullName>
    </submittedName>
</protein>
<proteinExistence type="predicted"/>
<name>A0A8D7ANB8_MUSAM</name>
<sequence length="196" mass="21423">MRDLEIIVSPKTRNITKGNILKQKGFKIHRQPNHISSSSSRRTHSSGTSTSPSDISCWRSLGSFPSTVHPTETHVPRISLTVPARSLAMDLGRMTRAISTTSSSEMLPLCLIFFVFLRSRSGSLRALMTRAAAEGTTDTLAWRFCTVSFTVTRRPFHSLAVSLAMSSPTFFGESPKGPIFGARELAAPTSPPVTRT</sequence>
<dbReference type="AlphaFoldDB" id="A0A8D7ANB8"/>
<dbReference type="EMBL" id="HG996476">
    <property type="protein sequence ID" value="CAG1852414.1"/>
    <property type="molecule type" value="Genomic_DNA"/>
</dbReference>
<reference evidence="2" key="1">
    <citation type="submission" date="2021-03" db="EMBL/GenBank/DDBJ databases">
        <authorList>
            <consortium name="Genoscope - CEA"/>
            <person name="William W."/>
        </authorList>
    </citation>
    <scope>NUCLEOTIDE SEQUENCE</scope>
    <source>
        <strain evidence="2">Doubled-haploid Pahang</strain>
    </source>
</reference>
<evidence type="ECO:0000256" key="1">
    <source>
        <dbReference type="SAM" id="MobiDB-lite"/>
    </source>
</evidence>
<feature type="region of interest" description="Disordered" evidence="1">
    <location>
        <begin position="22"/>
        <end position="54"/>
    </location>
</feature>